<dbReference type="Gene3D" id="3.40.50.1240">
    <property type="entry name" value="Phosphoglycerate mutase-like"/>
    <property type="match status" value="2"/>
</dbReference>
<dbReference type="GO" id="GO:0003993">
    <property type="term" value="F:acid phosphatase activity"/>
    <property type="evidence" value="ECO:0007669"/>
    <property type="project" value="UniProtKB-EC"/>
</dbReference>
<keyword evidence="8" id="KW-0472">Membrane</keyword>
<feature type="chain" id="PRO_5018193525" description="acid phosphatase" evidence="9">
    <location>
        <begin position="19"/>
        <end position="412"/>
    </location>
</feature>
<dbReference type="InterPro" id="IPR050645">
    <property type="entry name" value="Histidine_acid_phosphatase"/>
</dbReference>
<keyword evidence="8" id="KW-0812">Transmembrane</keyword>
<comment type="caution">
    <text evidence="10">The sequence shown here is derived from an EMBL/GenBank/DDBJ whole genome shotgun (WGS) entry which is preliminary data.</text>
</comment>
<dbReference type="PANTHER" id="PTHR11567:SF211">
    <property type="entry name" value="PROSTATIC ACID PHOSPHATASE"/>
    <property type="match status" value="1"/>
</dbReference>
<evidence type="ECO:0000256" key="5">
    <source>
        <dbReference type="ARBA" id="ARBA00022801"/>
    </source>
</evidence>
<accession>A0A3M6UHQ8</accession>
<name>A0A3M6UHQ8_POCDA</name>
<dbReference type="InterPro" id="IPR029033">
    <property type="entry name" value="His_PPase_superfam"/>
</dbReference>
<dbReference type="CDD" id="cd07061">
    <property type="entry name" value="HP_HAP_like"/>
    <property type="match status" value="1"/>
</dbReference>
<evidence type="ECO:0000256" key="8">
    <source>
        <dbReference type="SAM" id="Phobius"/>
    </source>
</evidence>
<keyword evidence="11" id="KW-1185">Reference proteome</keyword>
<feature type="signal peptide" evidence="9">
    <location>
        <begin position="1"/>
        <end position="18"/>
    </location>
</feature>
<dbReference type="EC" id="3.1.3.2" evidence="3"/>
<organism evidence="10 11">
    <name type="scientific">Pocillopora damicornis</name>
    <name type="common">Cauliflower coral</name>
    <name type="synonym">Millepora damicornis</name>
    <dbReference type="NCBI Taxonomy" id="46731"/>
    <lineage>
        <taxon>Eukaryota</taxon>
        <taxon>Metazoa</taxon>
        <taxon>Cnidaria</taxon>
        <taxon>Anthozoa</taxon>
        <taxon>Hexacorallia</taxon>
        <taxon>Scleractinia</taxon>
        <taxon>Astrocoeniina</taxon>
        <taxon>Pocilloporidae</taxon>
        <taxon>Pocillopora</taxon>
    </lineage>
</organism>
<evidence type="ECO:0000256" key="4">
    <source>
        <dbReference type="ARBA" id="ARBA00022729"/>
    </source>
</evidence>
<gene>
    <name evidence="10" type="ORF">pdam_00020634</name>
</gene>
<comment type="catalytic activity">
    <reaction evidence="1">
        <text>a phosphate monoester + H2O = an alcohol + phosphate</text>
        <dbReference type="Rhea" id="RHEA:15017"/>
        <dbReference type="ChEBI" id="CHEBI:15377"/>
        <dbReference type="ChEBI" id="CHEBI:30879"/>
        <dbReference type="ChEBI" id="CHEBI:43474"/>
        <dbReference type="ChEBI" id="CHEBI:67140"/>
        <dbReference type="EC" id="3.1.3.2"/>
    </reaction>
</comment>
<evidence type="ECO:0000256" key="3">
    <source>
        <dbReference type="ARBA" id="ARBA00012646"/>
    </source>
</evidence>
<dbReference type="EMBL" id="RCHS01001491">
    <property type="protein sequence ID" value="RMX53203.1"/>
    <property type="molecule type" value="Genomic_DNA"/>
</dbReference>
<evidence type="ECO:0000256" key="6">
    <source>
        <dbReference type="ARBA" id="ARBA00023157"/>
    </source>
</evidence>
<evidence type="ECO:0000256" key="9">
    <source>
        <dbReference type="SAM" id="SignalP"/>
    </source>
</evidence>
<evidence type="ECO:0000256" key="2">
    <source>
        <dbReference type="ARBA" id="ARBA00005375"/>
    </source>
</evidence>
<dbReference type="InterPro" id="IPR000560">
    <property type="entry name" value="His_Pase_clade-2"/>
</dbReference>
<evidence type="ECO:0000256" key="1">
    <source>
        <dbReference type="ARBA" id="ARBA00000032"/>
    </source>
</evidence>
<dbReference type="AlphaFoldDB" id="A0A3M6UHQ8"/>
<dbReference type="Proteomes" id="UP000275408">
    <property type="component" value="Unassembled WGS sequence"/>
</dbReference>
<dbReference type="PANTHER" id="PTHR11567">
    <property type="entry name" value="ACID PHOSPHATASE-RELATED"/>
    <property type="match status" value="1"/>
</dbReference>
<evidence type="ECO:0000256" key="7">
    <source>
        <dbReference type="ARBA" id="ARBA00023180"/>
    </source>
</evidence>
<feature type="transmembrane region" description="Helical" evidence="8">
    <location>
        <begin position="361"/>
        <end position="383"/>
    </location>
</feature>
<evidence type="ECO:0000313" key="10">
    <source>
        <dbReference type="EMBL" id="RMX53203.1"/>
    </source>
</evidence>
<evidence type="ECO:0000313" key="11">
    <source>
        <dbReference type="Proteomes" id="UP000275408"/>
    </source>
</evidence>
<protein>
    <recommendedName>
        <fullName evidence="3">acid phosphatase</fullName>
        <ecNumber evidence="3">3.1.3.2</ecNumber>
    </recommendedName>
</protein>
<dbReference type="OrthoDB" id="258392at2759"/>
<keyword evidence="8" id="KW-1133">Transmembrane helix</keyword>
<keyword evidence="6" id="KW-1015">Disulfide bond</keyword>
<dbReference type="SUPFAM" id="SSF53254">
    <property type="entry name" value="Phosphoglycerate mutase-like"/>
    <property type="match status" value="1"/>
</dbReference>
<keyword evidence="5" id="KW-0378">Hydrolase</keyword>
<sequence length="412" mass="46942">MELCNLLLAVQLIYSVRAEFDIQQAVVISRHGSRTLLAKDHSTFEEGSDSQLTIRGMNQMFQAGEFVRKHYQKAGFLSDVYLPQDVYVRSSDYSRTLNSALSFLLGLYPPRNQSLNVSYAGQVFYAPYNIQQVPIHTVAAENDQVLRAWLACPELQKKLAEFYTSLEFKKKESDSTQLRKQLENILGVKKIDLKDFYNVYDFIHLHQLYNHTYLNISAEQWNQVVYLADWVEYHKYSKEMIGDIGGGLLANEIAESFSDFAAKKTKAKLIHDKSTGKMIVQFSFKNGLEEPLVKYSIPECKDTCELDEFVKLVKSLQVRDITSWCHACGNTQLSRCQVTQQQTVCPTLETKEPRLSGTGGFFLGSFVTLLIVICVTALWHFYLRKRCLLGGTYPRPRKGLSDLENTSSPGVI</sequence>
<comment type="similarity">
    <text evidence="2">Belongs to the histidine acid phosphatase family.</text>
</comment>
<keyword evidence="7" id="KW-0325">Glycoprotein</keyword>
<reference evidence="10 11" key="1">
    <citation type="journal article" date="2018" name="Sci. Rep.">
        <title>Comparative analysis of the Pocillopora damicornis genome highlights role of immune system in coral evolution.</title>
        <authorList>
            <person name="Cunning R."/>
            <person name="Bay R.A."/>
            <person name="Gillette P."/>
            <person name="Baker A.C."/>
            <person name="Traylor-Knowles N."/>
        </authorList>
    </citation>
    <scope>NUCLEOTIDE SEQUENCE [LARGE SCALE GENOMIC DNA]</scope>
    <source>
        <strain evidence="10">RSMAS</strain>
        <tissue evidence="10">Whole animal</tissue>
    </source>
</reference>
<dbReference type="Pfam" id="PF00328">
    <property type="entry name" value="His_Phos_2"/>
    <property type="match status" value="1"/>
</dbReference>
<keyword evidence="4 9" id="KW-0732">Signal</keyword>
<proteinExistence type="inferred from homology"/>